<dbReference type="EMBL" id="PQXN01000167">
    <property type="protein sequence ID" value="TGO51171.1"/>
    <property type="molecule type" value="Genomic_DNA"/>
</dbReference>
<gene>
    <name evidence="1" type="ORF">BCON_0167g00250</name>
</gene>
<organism evidence="1 2">
    <name type="scientific">Botryotinia convoluta</name>
    <dbReference type="NCBI Taxonomy" id="54673"/>
    <lineage>
        <taxon>Eukaryota</taxon>
        <taxon>Fungi</taxon>
        <taxon>Dikarya</taxon>
        <taxon>Ascomycota</taxon>
        <taxon>Pezizomycotina</taxon>
        <taxon>Leotiomycetes</taxon>
        <taxon>Helotiales</taxon>
        <taxon>Sclerotiniaceae</taxon>
        <taxon>Botryotinia</taxon>
    </lineage>
</organism>
<dbReference type="OrthoDB" id="3596146at2759"/>
<keyword evidence="2" id="KW-1185">Reference proteome</keyword>
<proteinExistence type="predicted"/>
<accession>A0A4Z1HQU2</accession>
<dbReference type="AlphaFoldDB" id="A0A4Z1HQU2"/>
<evidence type="ECO:0000313" key="1">
    <source>
        <dbReference type="EMBL" id="TGO51171.1"/>
    </source>
</evidence>
<comment type="caution">
    <text evidence="1">The sequence shown here is derived from an EMBL/GenBank/DDBJ whole genome shotgun (WGS) entry which is preliminary data.</text>
</comment>
<name>A0A4Z1HQU2_9HELO</name>
<protein>
    <submittedName>
        <fullName evidence="1">Uncharacterized protein</fullName>
    </submittedName>
</protein>
<sequence length="254" mass="28718">MDIKSSEEVFGGRLLREVDESEESLESLLTTVTSTLNPRPSRTHIHSLDELWSNSYQNQPRLSVSGRHLPLLIHILTALLRNEDGKGGKCVVLIDVHSRFSPSFLAFQEDEEEDDDEGLEAGLKENKLKRSDLKHLHIFRPSAHNLESTLKGVEEYMLYGNHDSYGREFGGTILFGIEGREGVDMGSLRGMGRPEVVMGWRGWLRVEREEVGAFGMGGSVEEMLEERERREEVVRGKGWRGVGEKGGEVVWKLE</sequence>
<dbReference type="Proteomes" id="UP000297527">
    <property type="component" value="Unassembled WGS sequence"/>
</dbReference>
<reference evidence="1 2" key="1">
    <citation type="submission" date="2017-12" db="EMBL/GenBank/DDBJ databases">
        <title>Comparative genomics of Botrytis spp.</title>
        <authorList>
            <person name="Valero-Jimenez C.A."/>
            <person name="Tapia P."/>
            <person name="Veloso J."/>
            <person name="Silva-Moreno E."/>
            <person name="Staats M."/>
            <person name="Valdes J.H."/>
            <person name="Van Kan J.A.L."/>
        </authorList>
    </citation>
    <scope>NUCLEOTIDE SEQUENCE [LARGE SCALE GENOMIC DNA]</scope>
    <source>
        <strain evidence="1 2">MUCL11595</strain>
    </source>
</reference>
<evidence type="ECO:0000313" key="2">
    <source>
        <dbReference type="Proteomes" id="UP000297527"/>
    </source>
</evidence>